<dbReference type="PANTHER" id="PTHR46855">
    <property type="entry name" value="OSJNBB0038F03.10 PROTEIN"/>
    <property type="match status" value="1"/>
</dbReference>
<dbReference type="PANTHER" id="PTHR46855:SF21">
    <property type="entry name" value="GATA ZINC FINGER PROTEIN"/>
    <property type="match status" value="1"/>
</dbReference>
<reference evidence="1 2" key="1">
    <citation type="submission" date="2024-01" db="EMBL/GenBank/DDBJ databases">
        <title>The genomes of 5 underutilized Papilionoideae crops provide insights into root nodulation and disease resistance.</title>
        <authorList>
            <person name="Yuan L."/>
        </authorList>
    </citation>
    <scope>NUCLEOTIDE SEQUENCE [LARGE SCALE GENOMIC DNA]</scope>
    <source>
        <strain evidence="1">LY-2023</strain>
        <tissue evidence="1">Leaf</tissue>
    </source>
</reference>
<gene>
    <name evidence="1" type="ORF">RJT34_04305</name>
</gene>
<sequence>MVPSGTPLHLQEEYDHPKNFQQAENLNNLENPKTGNVLHKFSSYLSDSAEENEHFWNAKIPSRKRSKVVHKKKTPMKRFHKQLLGIMKHEGTQIGSSSEEVLLEHKVSNFIPSNEIGLGCILLKPDHTTV</sequence>
<dbReference type="Proteomes" id="UP001359559">
    <property type="component" value="Unassembled WGS sequence"/>
</dbReference>
<evidence type="ECO:0000313" key="2">
    <source>
        <dbReference type="Proteomes" id="UP001359559"/>
    </source>
</evidence>
<accession>A0AAN9KNT8</accession>
<organism evidence="1 2">
    <name type="scientific">Clitoria ternatea</name>
    <name type="common">Butterfly pea</name>
    <dbReference type="NCBI Taxonomy" id="43366"/>
    <lineage>
        <taxon>Eukaryota</taxon>
        <taxon>Viridiplantae</taxon>
        <taxon>Streptophyta</taxon>
        <taxon>Embryophyta</taxon>
        <taxon>Tracheophyta</taxon>
        <taxon>Spermatophyta</taxon>
        <taxon>Magnoliopsida</taxon>
        <taxon>eudicotyledons</taxon>
        <taxon>Gunneridae</taxon>
        <taxon>Pentapetalae</taxon>
        <taxon>rosids</taxon>
        <taxon>fabids</taxon>
        <taxon>Fabales</taxon>
        <taxon>Fabaceae</taxon>
        <taxon>Papilionoideae</taxon>
        <taxon>50 kb inversion clade</taxon>
        <taxon>NPAAA clade</taxon>
        <taxon>indigoferoid/millettioid clade</taxon>
        <taxon>Phaseoleae</taxon>
        <taxon>Clitoria</taxon>
    </lineage>
</organism>
<protein>
    <submittedName>
        <fullName evidence="1">Uncharacterized protein</fullName>
    </submittedName>
</protein>
<dbReference type="EMBL" id="JAYKXN010000001">
    <property type="protein sequence ID" value="KAK7319582.1"/>
    <property type="molecule type" value="Genomic_DNA"/>
</dbReference>
<keyword evidence="2" id="KW-1185">Reference proteome</keyword>
<name>A0AAN9KNT8_CLITE</name>
<dbReference type="AlphaFoldDB" id="A0AAN9KNT8"/>
<proteinExistence type="predicted"/>
<comment type="caution">
    <text evidence="1">The sequence shown here is derived from an EMBL/GenBank/DDBJ whole genome shotgun (WGS) entry which is preliminary data.</text>
</comment>
<evidence type="ECO:0000313" key="1">
    <source>
        <dbReference type="EMBL" id="KAK7319582.1"/>
    </source>
</evidence>
<dbReference type="InterPro" id="IPR044589">
    <property type="entry name" value="GATA26/27"/>
</dbReference>